<keyword evidence="2" id="KW-1185">Reference proteome</keyword>
<sequence length="62" mass="7187">MRKLSCHLDTKGCLNNHEKKEKKTQVISQLRAQTVVDVIGMKVTTHDLVLSYPKRSDTFLFR</sequence>
<dbReference type="Proteomes" id="UP000824120">
    <property type="component" value="Chromosome 4"/>
</dbReference>
<gene>
    <name evidence="1" type="ORF">H5410_023870</name>
</gene>
<dbReference type="AlphaFoldDB" id="A0A9J5ZKC3"/>
<evidence type="ECO:0000313" key="1">
    <source>
        <dbReference type="EMBL" id="KAG5612589.1"/>
    </source>
</evidence>
<protein>
    <submittedName>
        <fullName evidence="1">Uncharacterized protein</fullName>
    </submittedName>
</protein>
<reference evidence="1 2" key="1">
    <citation type="submission" date="2020-09" db="EMBL/GenBank/DDBJ databases">
        <title>De no assembly of potato wild relative species, Solanum commersonii.</title>
        <authorList>
            <person name="Cho K."/>
        </authorList>
    </citation>
    <scope>NUCLEOTIDE SEQUENCE [LARGE SCALE GENOMIC DNA]</scope>
    <source>
        <strain evidence="1">LZ3.2</strain>
        <tissue evidence="1">Leaf</tissue>
    </source>
</reference>
<evidence type="ECO:0000313" key="2">
    <source>
        <dbReference type="Proteomes" id="UP000824120"/>
    </source>
</evidence>
<accession>A0A9J5ZKC3</accession>
<organism evidence="1 2">
    <name type="scientific">Solanum commersonii</name>
    <name type="common">Commerson's wild potato</name>
    <name type="synonym">Commerson's nightshade</name>
    <dbReference type="NCBI Taxonomy" id="4109"/>
    <lineage>
        <taxon>Eukaryota</taxon>
        <taxon>Viridiplantae</taxon>
        <taxon>Streptophyta</taxon>
        <taxon>Embryophyta</taxon>
        <taxon>Tracheophyta</taxon>
        <taxon>Spermatophyta</taxon>
        <taxon>Magnoliopsida</taxon>
        <taxon>eudicotyledons</taxon>
        <taxon>Gunneridae</taxon>
        <taxon>Pentapetalae</taxon>
        <taxon>asterids</taxon>
        <taxon>lamiids</taxon>
        <taxon>Solanales</taxon>
        <taxon>Solanaceae</taxon>
        <taxon>Solanoideae</taxon>
        <taxon>Solaneae</taxon>
        <taxon>Solanum</taxon>
    </lineage>
</organism>
<proteinExistence type="predicted"/>
<name>A0A9J5ZKC3_SOLCO</name>
<comment type="caution">
    <text evidence="1">The sequence shown here is derived from an EMBL/GenBank/DDBJ whole genome shotgun (WGS) entry which is preliminary data.</text>
</comment>
<dbReference type="EMBL" id="JACXVP010000004">
    <property type="protein sequence ID" value="KAG5612589.1"/>
    <property type="molecule type" value="Genomic_DNA"/>
</dbReference>